<dbReference type="RefSeq" id="WP_142111706.1">
    <property type="nucleotide sequence ID" value="NZ_BAAATB010000002.1"/>
</dbReference>
<gene>
    <name evidence="2" type="ORF">FB389_1100</name>
</gene>
<dbReference type="CDD" id="cd07828">
    <property type="entry name" value="lipocalin_heme-bd-THAP4-like"/>
    <property type="match status" value="1"/>
</dbReference>
<dbReference type="AlphaFoldDB" id="A0A542SP83"/>
<dbReference type="Proteomes" id="UP000316181">
    <property type="component" value="Unassembled WGS sequence"/>
</dbReference>
<dbReference type="InterPro" id="IPR045165">
    <property type="entry name" value="Nitrobindin"/>
</dbReference>
<dbReference type="PANTHER" id="PTHR15854:SF4">
    <property type="entry name" value="PEROXYNITRITE ISOMERASE THAP4"/>
    <property type="match status" value="1"/>
</dbReference>
<proteinExistence type="predicted"/>
<accession>A0A542SP83</accession>
<dbReference type="InterPro" id="IPR014878">
    <property type="entry name" value="THAP4-like_heme-bd"/>
</dbReference>
<dbReference type="InterPro" id="IPR012674">
    <property type="entry name" value="Calycin"/>
</dbReference>
<reference evidence="2 3" key="1">
    <citation type="submission" date="2019-06" db="EMBL/GenBank/DDBJ databases">
        <title>Sequencing the genomes of 1000 actinobacteria strains.</title>
        <authorList>
            <person name="Klenk H.-P."/>
        </authorList>
    </citation>
    <scope>NUCLEOTIDE SEQUENCE [LARGE SCALE GENOMIC DNA]</scope>
    <source>
        <strain evidence="2 3">DSM 10596</strain>
    </source>
</reference>
<evidence type="ECO:0000313" key="3">
    <source>
        <dbReference type="Proteomes" id="UP000316181"/>
    </source>
</evidence>
<evidence type="ECO:0000313" key="2">
    <source>
        <dbReference type="EMBL" id="TQK76429.1"/>
    </source>
</evidence>
<name>A0A542SP83_9MICO</name>
<comment type="caution">
    <text evidence="2">The sequence shown here is derived from an EMBL/GenBank/DDBJ whole genome shotgun (WGS) entry which is preliminary data.</text>
</comment>
<evidence type="ECO:0000259" key="1">
    <source>
        <dbReference type="Pfam" id="PF08768"/>
    </source>
</evidence>
<dbReference type="EMBL" id="VFNV01000001">
    <property type="protein sequence ID" value="TQK76429.1"/>
    <property type="molecule type" value="Genomic_DNA"/>
</dbReference>
<dbReference type="OrthoDB" id="4804006at2"/>
<dbReference type="PANTHER" id="PTHR15854">
    <property type="entry name" value="THAP4 PROTEIN"/>
    <property type="match status" value="1"/>
</dbReference>
<dbReference type="Pfam" id="PF08768">
    <property type="entry name" value="THAP4_heme-bd"/>
    <property type="match status" value="1"/>
</dbReference>
<protein>
    <submittedName>
        <fullName evidence="2">Uncharacterized protein DUF1794</fullName>
    </submittedName>
</protein>
<feature type="domain" description="THAP4-like heme-binding" evidence="1">
    <location>
        <begin position="11"/>
        <end position="169"/>
    </location>
</feature>
<dbReference type="SUPFAM" id="SSF50814">
    <property type="entry name" value="Lipocalins"/>
    <property type="match status" value="1"/>
</dbReference>
<dbReference type="Gene3D" id="2.40.128.20">
    <property type="match status" value="1"/>
</dbReference>
<keyword evidence="3" id="KW-1185">Reference proteome</keyword>
<organism evidence="2 3">
    <name type="scientific">Rarobacter incanus</name>
    <dbReference type="NCBI Taxonomy" id="153494"/>
    <lineage>
        <taxon>Bacteria</taxon>
        <taxon>Bacillati</taxon>
        <taxon>Actinomycetota</taxon>
        <taxon>Actinomycetes</taxon>
        <taxon>Micrococcales</taxon>
        <taxon>Rarobacteraceae</taxon>
        <taxon>Rarobacter</taxon>
    </lineage>
</organism>
<sequence>MIELPQDFPPELYPVAFLNGHWRGRGELSYPGIARTDIVVDVTFAPGTGPFYEYRCDINTISDEATAPWSTESGFWRVAPQQPEGLAESLAPLEAMISDPAGRVCVYLGGADNGRATLVSDVIARTSSAAAVAASKRMYGLVKGQLMWLWELSAFDQPLQPYVSVAMEKVSQ</sequence>